<protein>
    <submittedName>
        <fullName evidence="2">Uncharacterized protein</fullName>
    </submittedName>
</protein>
<dbReference type="EMBL" id="RRUC01000024">
    <property type="protein sequence ID" value="RRN02699.1"/>
    <property type="molecule type" value="Genomic_DNA"/>
</dbReference>
<accession>A0A3R8MGN8</accession>
<keyword evidence="1" id="KW-1133">Transmembrane helix</keyword>
<dbReference type="AlphaFoldDB" id="A0A3R8MGN8"/>
<evidence type="ECO:0000256" key="1">
    <source>
        <dbReference type="SAM" id="Phobius"/>
    </source>
</evidence>
<name>A0A3R8MGN8_BIBTR</name>
<gene>
    <name evidence="2" type="ORF">EIM44_07255</name>
</gene>
<comment type="caution">
    <text evidence="2">The sequence shown here is derived from an EMBL/GenBank/DDBJ whole genome shotgun (WGS) entry which is preliminary data.</text>
</comment>
<keyword evidence="1" id="KW-0472">Membrane</keyword>
<dbReference type="RefSeq" id="WP_125135023.1">
    <property type="nucleotide sequence ID" value="NZ_RRUC01000024.1"/>
</dbReference>
<evidence type="ECO:0000313" key="2">
    <source>
        <dbReference type="EMBL" id="RRN02699.1"/>
    </source>
</evidence>
<organism evidence="2 3">
    <name type="scientific">Bibersteinia trehalosi</name>
    <name type="common">Pasteurella trehalosi</name>
    <dbReference type="NCBI Taxonomy" id="47735"/>
    <lineage>
        <taxon>Bacteria</taxon>
        <taxon>Pseudomonadati</taxon>
        <taxon>Pseudomonadota</taxon>
        <taxon>Gammaproteobacteria</taxon>
        <taxon>Pasteurellales</taxon>
        <taxon>Pasteurellaceae</taxon>
        <taxon>Bibersteinia</taxon>
    </lineage>
</organism>
<reference evidence="2 3" key="1">
    <citation type="submission" date="2018-11" db="EMBL/GenBank/DDBJ databases">
        <title>Whole genome sequence of Bibersteinia trehalosi strain OADDL-BT1 an multidrug resistant pathogen isolate.</title>
        <authorList>
            <person name="Couger M."/>
            <person name="Ramachandran A."/>
        </authorList>
    </citation>
    <scope>NUCLEOTIDE SEQUENCE [LARGE SCALE GENOMIC DNA]</scope>
    <source>
        <strain evidence="2 3">OADDL-BT1</strain>
    </source>
</reference>
<sequence>MKRAIRVFLFILIIGNLALILHLFRTEGYKQDLSILLEAYIATHKYIFQMGLLSVIIDWISKDWIRRDKSQKYEIKSFYCEYKEMLYYIPKNTWSWYIYEINAIYNGKNSFDLKALNKELDNLTEGYYLSWDELKELIVSFERINSCLIIALNQNEDYRDVVKDDFVDFLCLIKVKDNECEVKINNSLIK</sequence>
<dbReference type="Proteomes" id="UP000276010">
    <property type="component" value="Unassembled WGS sequence"/>
</dbReference>
<feature type="transmembrane region" description="Helical" evidence="1">
    <location>
        <begin position="44"/>
        <end position="61"/>
    </location>
</feature>
<proteinExistence type="predicted"/>
<keyword evidence="1" id="KW-0812">Transmembrane</keyword>
<evidence type="ECO:0000313" key="3">
    <source>
        <dbReference type="Proteomes" id="UP000276010"/>
    </source>
</evidence>
<feature type="transmembrane region" description="Helical" evidence="1">
    <location>
        <begin position="7"/>
        <end position="24"/>
    </location>
</feature>